<sequence>MTSSLWFVTVESTIIFSLASEMIRVISVLASSTRAVIFASLSSTLLSETSAIEIVKRRYQVVIVFLTWSTVSTMLTAAV</sequence>
<protein>
    <recommendedName>
        <fullName evidence="4">Secreted protein</fullName>
    </recommendedName>
</protein>
<accession>A0ABR3AVN2</accession>
<feature type="transmembrane region" description="Helical" evidence="1">
    <location>
        <begin position="59"/>
        <end position="78"/>
    </location>
</feature>
<dbReference type="Proteomes" id="UP001448207">
    <property type="component" value="Unassembled WGS sequence"/>
</dbReference>
<dbReference type="EMBL" id="JBCLYO010000014">
    <property type="protein sequence ID" value="KAL0082966.1"/>
    <property type="molecule type" value="Genomic_DNA"/>
</dbReference>
<keyword evidence="1" id="KW-0472">Membrane</keyword>
<organism evidence="2 3">
    <name type="scientific">Phycomyces blakesleeanus</name>
    <dbReference type="NCBI Taxonomy" id="4837"/>
    <lineage>
        <taxon>Eukaryota</taxon>
        <taxon>Fungi</taxon>
        <taxon>Fungi incertae sedis</taxon>
        <taxon>Mucoromycota</taxon>
        <taxon>Mucoromycotina</taxon>
        <taxon>Mucoromycetes</taxon>
        <taxon>Mucorales</taxon>
        <taxon>Phycomycetaceae</taxon>
        <taxon>Phycomyces</taxon>
    </lineage>
</organism>
<evidence type="ECO:0008006" key="4">
    <source>
        <dbReference type="Google" id="ProtNLM"/>
    </source>
</evidence>
<reference evidence="2 3" key="1">
    <citation type="submission" date="2024-04" db="EMBL/GenBank/DDBJ databases">
        <title>Symmetric and asymmetric DNA N6-adenine methylation regulates different biological responses in Mucorales.</title>
        <authorList>
            <consortium name="Lawrence Berkeley National Laboratory"/>
            <person name="Lax C."/>
            <person name="Mondo S.J."/>
            <person name="Osorio-Concepcion M."/>
            <person name="Muszewska A."/>
            <person name="Corrochano-Luque M."/>
            <person name="Gutierrez G."/>
            <person name="Riley R."/>
            <person name="Lipzen A."/>
            <person name="Guo J."/>
            <person name="Hundley H."/>
            <person name="Amirebrahimi M."/>
            <person name="Ng V."/>
            <person name="Lorenzo-Gutierrez D."/>
            <person name="Binder U."/>
            <person name="Yang J."/>
            <person name="Song Y."/>
            <person name="Canovas D."/>
            <person name="Navarro E."/>
            <person name="Freitag M."/>
            <person name="Gabaldon T."/>
            <person name="Grigoriev I.V."/>
            <person name="Corrochano L.M."/>
            <person name="Nicolas F.E."/>
            <person name="Garre V."/>
        </authorList>
    </citation>
    <scope>NUCLEOTIDE SEQUENCE [LARGE SCALE GENOMIC DNA]</scope>
    <source>
        <strain evidence="2 3">L51</strain>
    </source>
</reference>
<evidence type="ECO:0000313" key="3">
    <source>
        <dbReference type="Proteomes" id="UP001448207"/>
    </source>
</evidence>
<proteinExistence type="predicted"/>
<comment type="caution">
    <text evidence="2">The sequence shown here is derived from an EMBL/GenBank/DDBJ whole genome shotgun (WGS) entry which is preliminary data.</text>
</comment>
<keyword evidence="3" id="KW-1185">Reference proteome</keyword>
<feature type="non-terminal residue" evidence="2">
    <location>
        <position position="79"/>
    </location>
</feature>
<name>A0ABR3AVN2_PHYBL</name>
<evidence type="ECO:0000313" key="2">
    <source>
        <dbReference type="EMBL" id="KAL0082966.1"/>
    </source>
</evidence>
<gene>
    <name evidence="2" type="ORF">J3Q64DRAFT_1750923</name>
</gene>
<keyword evidence="1" id="KW-1133">Transmembrane helix</keyword>
<keyword evidence="1" id="KW-0812">Transmembrane</keyword>
<evidence type="ECO:0000256" key="1">
    <source>
        <dbReference type="SAM" id="Phobius"/>
    </source>
</evidence>